<dbReference type="SUPFAM" id="SSF110849">
    <property type="entry name" value="ParB/Sulfiredoxin"/>
    <property type="match status" value="1"/>
</dbReference>
<evidence type="ECO:0000313" key="2">
    <source>
        <dbReference type="EMBL" id="NEC55795.1"/>
    </source>
</evidence>
<dbReference type="InterPro" id="IPR003115">
    <property type="entry name" value="ParB_N"/>
</dbReference>
<dbReference type="SMART" id="SM00470">
    <property type="entry name" value="ParB"/>
    <property type="match status" value="1"/>
</dbReference>
<name>A0ABX0BSI4_9PSEU</name>
<dbReference type="InterPro" id="IPR036086">
    <property type="entry name" value="ParB/Sulfiredoxin_sf"/>
</dbReference>
<protein>
    <submittedName>
        <fullName evidence="2">ParB N-terminal domain-containing protein</fullName>
    </submittedName>
</protein>
<dbReference type="Proteomes" id="UP000470404">
    <property type="component" value="Unassembled WGS sequence"/>
</dbReference>
<keyword evidence="3" id="KW-1185">Reference proteome</keyword>
<comment type="caution">
    <text evidence="2">The sequence shown here is derived from an EMBL/GenBank/DDBJ whole genome shotgun (WGS) entry which is preliminary data.</text>
</comment>
<evidence type="ECO:0000259" key="1">
    <source>
        <dbReference type="SMART" id="SM00470"/>
    </source>
</evidence>
<sequence length="338" mass="36951">MRHGQFTVVMARKPAPASTTVSIPLHLLTPSDSPRLAGESDEHVHALAALDRPLPPIVVHRTTMRVVDGMHRLKAAALRHQDRIGVVFFDGNSDEAFIEAVRRNAHHGLPLSRADRTAAVVRILETHSHWSNAAIAATAGVSDKTVATIRARSTSKIPRSNGRVGHDGRVRPVNPALGRRRAAEFLGRNPDATLREIARTAGIAIGTAKDVRERLRNGQDPLPPRVRKIDDEPRWLAPPGMFGRGDPSSAARAAGTFDDLVAVLKRDPSLRLSESGRVLLRLLDAHASHDDDWERLVESIPAHCTRAIADAAQRCVNSWRRIAALLESRTFEQSASGR</sequence>
<accession>A0ABX0BSI4</accession>
<reference evidence="2 3" key="1">
    <citation type="submission" date="2020-01" db="EMBL/GenBank/DDBJ databases">
        <title>Insect and environment-associated Actinomycetes.</title>
        <authorList>
            <person name="Currrie C."/>
            <person name="Chevrette M."/>
            <person name="Carlson C."/>
            <person name="Stubbendieck R."/>
            <person name="Wendt-Pienkowski E."/>
        </authorList>
    </citation>
    <scope>NUCLEOTIDE SEQUENCE [LARGE SCALE GENOMIC DNA]</scope>
    <source>
        <strain evidence="2 3">SID8386</strain>
    </source>
</reference>
<evidence type="ECO:0000313" key="3">
    <source>
        <dbReference type="Proteomes" id="UP000470404"/>
    </source>
</evidence>
<gene>
    <name evidence="2" type="ORF">G3I59_09375</name>
</gene>
<organism evidence="2 3">
    <name type="scientific">Amycolatopsis rubida</name>
    <dbReference type="NCBI Taxonomy" id="112413"/>
    <lineage>
        <taxon>Bacteria</taxon>
        <taxon>Bacillati</taxon>
        <taxon>Actinomycetota</taxon>
        <taxon>Actinomycetes</taxon>
        <taxon>Pseudonocardiales</taxon>
        <taxon>Pseudonocardiaceae</taxon>
        <taxon>Amycolatopsis</taxon>
    </lineage>
</organism>
<proteinExistence type="predicted"/>
<feature type="domain" description="ParB-like N-terminal" evidence="1">
    <location>
        <begin position="21"/>
        <end position="105"/>
    </location>
</feature>
<dbReference type="EMBL" id="JAAGNC010000061">
    <property type="protein sequence ID" value="NEC55795.1"/>
    <property type="molecule type" value="Genomic_DNA"/>
</dbReference>
<dbReference type="RefSeq" id="WP_157904898.1">
    <property type="nucleotide sequence ID" value="NZ_FOWC01000014.1"/>
</dbReference>